<organism evidence="6 7">
    <name type="scientific">Verminephrobacter eiseniae (strain EF01-2)</name>
    <dbReference type="NCBI Taxonomy" id="391735"/>
    <lineage>
        <taxon>Bacteria</taxon>
        <taxon>Pseudomonadati</taxon>
        <taxon>Pseudomonadota</taxon>
        <taxon>Betaproteobacteria</taxon>
        <taxon>Burkholderiales</taxon>
        <taxon>Comamonadaceae</taxon>
        <taxon>Verminephrobacter</taxon>
    </lineage>
</organism>
<dbReference type="STRING" id="391735.Veis_0669"/>
<dbReference type="InterPro" id="IPR001034">
    <property type="entry name" value="DeoR_HTH"/>
</dbReference>
<dbReference type="GO" id="GO:0003677">
    <property type="term" value="F:DNA binding"/>
    <property type="evidence" value="ECO:0007669"/>
    <property type="project" value="UniProtKB-KW"/>
</dbReference>
<dbReference type="Gene3D" id="1.10.10.10">
    <property type="entry name" value="Winged helix-like DNA-binding domain superfamily/Winged helix DNA-binding domain"/>
    <property type="match status" value="1"/>
</dbReference>
<dbReference type="InterPro" id="IPR036388">
    <property type="entry name" value="WH-like_DNA-bd_sf"/>
</dbReference>
<evidence type="ECO:0000313" key="6">
    <source>
        <dbReference type="EMBL" id="ABM56451.1"/>
    </source>
</evidence>
<dbReference type="PRINTS" id="PR00037">
    <property type="entry name" value="HTHLACR"/>
</dbReference>
<dbReference type="Pfam" id="PF08220">
    <property type="entry name" value="HTH_DeoR"/>
    <property type="match status" value="1"/>
</dbReference>
<evidence type="ECO:0000256" key="3">
    <source>
        <dbReference type="ARBA" id="ARBA00023125"/>
    </source>
</evidence>
<dbReference type="GeneID" id="76459368"/>
<dbReference type="KEGG" id="vei:Veis_0669"/>
<dbReference type="eggNOG" id="COG1349">
    <property type="taxonomic scope" value="Bacteria"/>
</dbReference>
<dbReference type="InterPro" id="IPR037171">
    <property type="entry name" value="NagB/RpiA_transferase-like"/>
</dbReference>
<dbReference type="PROSITE" id="PS00894">
    <property type="entry name" value="HTH_DEOR_1"/>
    <property type="match status" value="1"/>
</dbReference>
<dbReference type="GO" id="GO:0003700">
    <property type="term" value="F:DNA-binding transcription factor activity"/>
    <property type="evidence" value="ECO:0007669"/>
    <property type="project" value="InterPro"/>
</dbReference>
<dbReference type="SMART" id="SM00420">
    <property type="entry name" value="HTH_DEOR"/>
    <property type="match status" value="1"/>
</dbReference>
<keyword evidence="2" id="KW-0805">Transcription regulation</keyword>
<sequence>MATQSRKSRRQEQILETLLLNPTQRVHQLAQTLRVSAETVRRDLAELAEGGKLSRTYGGALRTQQFEPALSERLLLKVRERQAIARQAAQRLGNMDVLMIGGGATTLHFARAIRRLNHPMTVITPAYSVAQELSRNPCFEVMCLPGIFEGKEGLVCGPEAIKAIERFHVPVAVLGASGVSREGVSEALLSAGQVYQAIMANSDQVFVLADGSKFNKRALTLLGTWQSNITLVTDVQPSGELQTAISQGRVLVEVATLE</sequence>
<evidence type="ECO:0000259" key="5">
    <source>
        <dbReference type="PROSITE" id="PS51000"/>
    </source>
</evidence>
<feature type="domain" description="HTH deoR-type" evidence="5">
    <location>
        <begin position="7"/>
        <end position="62"/>
    </location>
</feature>
<accession>A1WFP4</accession>
<dbReference type="PANTHER" id="PTHR30363">
    <property type="entry name" value="HTH-TYPE TRANSCRIPTIONAL REGULATOR SRLR-RELATED"/>
    <property type="match status" value="1"/>
</dbReference>
<name>A1WFP4_VEREI</name>
<dbReference type="AlphaFoldDB" id="A1WFP4"/>
<evidence type="ECO:0000256" key="1">
    <source>
        <dbReference type="ARBA" id="ARBA00022491"/>
    </source>
</evidence>
<dbReference type="InterPro" id="IPR036390">
    <property type="entry name" value="WH_DNA-bd_sf"/>
</dbReference>
<proteinExistence type="predicted"/>
<dbReference type="Pfam" id="PF00455">
    <property type="entry name" value="DeoRC"/>
    <property type="match status" value="1"/>
</dbReference>
<dbReference type="InterPro" id="IPR018356">
    <property type="entry name" value="Tscrpt_reg_HTH_DeoR_CS"/>
</dbReference>
<evidence type="ECO:0000256" key="2">
    <source>
        <dbReference type="ARBA" id="ARBA00023015"/>
    </source>
</evidence>
<evidence type="ECO:0000256" key="4">
    <source>
        <dbReference type="ARBA" id="ARBA00023163"/>
    </source>
</evidence>
<dbReference type="SMART" id="SM01134">
    <property type="entry name" value="DeoRC"/>
    <property type="match status" value="1"/>
</dbReference>
<dbReference type="SUPFAM" id="SSF100950">
    <property type="entry name" value="NagB/RpiA/CoA transferase-like"/>
    <property type="match status" value="1"/>
</dbReference>
<dbReference type="Gene3D" id="3.40.50.1360">
    <property type="match status" value="1"/>
</dbReference>
<reference evidence="7" key="1">
    <citation type="submission" date="2006-12" db="EMBL/GenBank/DDBJ databases">
        <title>Complete sequence of chromosome 1 of Verminephrobacter eiseniae EF01-2.</title>
        <authorList>
            <person name="Copeland A."/>
            <person name="Lucas S."/>
            <person name="Lapidus A."/>
            <person name="Barry K."/>
            <person name="Detter J.C."/>
            <person name="Glavina del Rio T."/>
            <person name="Dalin E."/>
            <person name="Tice H."/>
            <person name="Pitluck S."/>
            <person name="Chertkov O."/>
            <person name="Brettin T."/>
            <person name="Bruce D."/>
            <person name="Han C."/>
            <person name="Tapia R."/>
            <person name="Gilna P."/>
            <person name="Schmutz J."/>
            <person name="Larimer F."/>
            <person name="Land M."/>
            <person name="Hauser L."/>
            <person name="Kyrpides N."/>
            <person name="Kim E."/>
            <person name="Stahl D."/>
            <person name="Richardson P."/>
        </authorList>
    </citation>
    <scope>NUCLEOTIDE SEQUENCE [LARGE SCALE GENOMIC DNA]</scope>
    <source>
        <strain evidence="7">EF01-2</strain>
    </source>
</reference>
<dbReference type="PANTHER" id="PTHR30363:SF4">
    <property type="entry name" value="GLYCEROL-3-PHOSPHATE REGULON REPRESSOR"/>
    <property type="match status" value="1"/>
</dbReference>
<gene>
    <name evidence="6" type="ordered locus">Veis_0669</name>
</gene>
<dbReference type="EMBL" id="CP000542">
    <property type="protein sequence ID" value="ABM56451.1"/>
    <property type="molecule type" value="Genomic_DNA"/>
</dbReference>
<dbReference type="InterPro" id="IPR050313">
    <property type="entry name" value="Carb_Metab_HTH_regulators"/>
</dbReference>
<protein>
    <submittedName>
        <fullName evidence="6">Transcriptional regulator, DeoR family</fullName>
    </submittedName>
</protein>
<keyword evidence="1" id="KW-0678">Repressor</keyword>
<dbReference type="RefSeq" id="WP_011808465.1">
    <property type="nucleotide sequence ID" value="NC_008786.1"/>
</dbReference>
<dbReference type="PROSITE" id="PS51000">
    <property type="entry name" value="HTH_DEOR_2"/>
    <property type="match status" value="1"/>
</dbReference>
<keyword evidence="7" id="KW-1185">Reference proteome</keyword>
<dbReference type="HOGENOM" id="CLU_060699_0_0_4"/>
<dbReference type="Proteomes" id="UP000000374">
    <property type="component" value="Chromosome"/>
</dbReference>
<keyword evidence="3" id="KW-0238">DNA-binding</keyword>
<dbReference type="OrthoDB" id="9814815at2"/>
<keyword evidence="4" id="KW-0804">Transcription</keyword>
<dbReference type="InterPro" id="IPR014036">
    <property type="entry name" value="DeoR-like_C"/>
</dbReference>
<evidence type="ECO:0000313" key="7">
    <source>
        <dbReference type="Proteomes" id="UP000000374"/>
    </source>
</evidence>
<dbReference type="SUPFAM" id="SSF46785">
    <property type="entry name" value="Winged helix' DNA-binding domain"/>
    <property type="match status" value="1"/>
</dbReference>